<dbReference type="InterPro" id="IPR045078">
    <property type="entry name" value="TST/MPST-like"/>
</dbReference>
<evidence type="ECO:0000256" key="1">
    <source>
        <dbReference type="ARBA" id="ARBA00022679"/>
    </source>
</evidence>
<reference evidence="5" key="2">
    <citation type="submission" date="2023-07" db="EMBL/GenBank/DDBJ databases">
        <title>Ancylobacter moscoviensis sp. nov., facultatively methylotrophic bacteria from activated sludge and the reclassification of Starkeya novella (Starkey 1934) Kelly et al. 2000 as Ancylobacter novellus comb. nov., Starkeya koreensis Im et al. 2006 as Ancylobacter koreensis comb.nov., Angulomicrobium tetraedrale Vasil'eva et al. 1986 as Ancylobacter tetraedralis comb. nov., Angulomicrobium amanitiforme Fritz et al. 2004 as Ancylobacter amanitiformis comb. nov. and Methylorhabdus multivorans Doronina et al. 1996 as Ancylobacter multivorans comb. nov. and emended description of the genus Ancylobacter.</title>
        <authorList>
            <person name="Doronina N."/>
            <person name="Chemodurova A."/>
            <person name="Grouzdev D."/>
            <person name="Koziaeva V."/>
            <person name="Shi W."/>
            <person name="Wu L."/>
            <person name="Kaparullina E."/>
        </authorList>
    </citation>
    <scope>NUCLEOTIDE SEQUENCE [LARGE SCALE GENOMIC DNA]</scope>
    <source>
        <strain evidence="5">Jip08</strain>
    </source>
</reference>
<gene>
    <name evidence="4" type="primary">sseA</name>
    <name evidence="4" type="ORF">MWN33_12615</name>
</gene>
<dbReference type="PANTHER" id="PTHR11364">
    <property type="entry name" value="THIOSULFATE SULFERTANSFERASE"/>
    <property type="match status" value="1"/>
</dbReference>
<name>A0ABT0DNL6_9HYPH</name>
<dbReference type="PROSITE" id="PS50206">
    <property type="entry name" value="RHODANESE_3"/>
    <property type="match status" value="2"/>
</dbReference>
<reference evidence="4 5" key="1">
    <citation type="submission" date="2022-04" db="EMBL/GenBank/DDBJ databases">
        <authorList>
            <person name="Grouzdev D.S."/>
            <person name="Pantiukh K.S."/>
            <person name="Krutkina M.S."/>
        </authorList>
    </citation>
    <scope>NUCLEOTIDE SEQUENCE [LARGE SCALE GENOMIC DNA]</scope>
    <source>
        <strain evidence="4 5">Jip08</strain>
    </source>
</reference>
<dbReference type="CDD" id="cd01449">
    <property type="entry name" value="TST_Repeat_2"/>
    <property type="match status" value="1"/>
</dbReference>
<evidence type="ECO:0000256" key="2">
    <source>
        <dbReference type="ARBA" id="ARBA00022737"/>
    </source>
</evidence>
<dbReference type="Proteomes" id="UP001202867">
    <property type="component" value="Unassembled WGS sequence"/>
</dbReference>
<dbReference type="Gene3D" id="3.40.250.10">
    <property type="entry name" value="Rhodanese-like domain"/>
    <property type="match status" value="2"/>
</dbReference>
<feature type="domain" description="Rhodanese" evidence="3">
    <location>
        <begin position="165"/>
        <end position="278"/>
    </location>
</feature>
<dbReference type="Pfam" id="PF00581">
    <property type="entry name" value="Rhodanese"/>
    <property type="match status" value="2"/>
</dbReference>
<dbReference type="EC" id="2.8.1.2" evidence="4"/>
<dbReference type="NCBIfam" id="NF008557">
    <property type="entry name" value="PRK11493.1"/>
    <property type="match status" value="1"/>
</dbReference>
<dbReference type="InterPro" id="IPR001307">
    <property type="entry name" value="Thiosulphate_STrfase_CS"/>
</dbReference>
<evidence type="ECO:0000313" key="4">
    <source>
        <dbReference type="EMBL" id="MCK0208873.1"/>
    </source>
</evidence>
<dbReference type="InterPro" id="IPR001763">
    <property type="entry name" value="Rhodanese-like_dom"/>
</dbReference>
<dbReference type="SUPFAM" id="SSF52821">
    <property type="entry name" value="Rhodanese/Cell cycle control phosphatase"/>
    <property type="match status" value="2"/>
</dbReference>
<dbReference type="PROSITE" id="PS00380">
    <property type="entry name" value="RHODANESE_1"/>
    <property type="match status" value="1"/>
</dbReference>
<evidence type="ECO:0000313" key="5">
    <source>
        <dbReference type="Proteomes" id="UP001202867"/>
    </source>
</evidence>
<keyword evidence="5" id="KW-1185">Reference proteome</keyword>
<sequence>MTENNRLVSTEWLAAHLGAPNLVIVDGSWHMPTSGRKGREEYLKAHIPGAVFFDVDAISDASSPLPHMLPSPTLFRAAMESLGIGRQMKIVVYDTHGLFSAPRVWWTLRAFGAVDVAILDGGFPKWLAEGRPTESGEVPYLPAHFDAALDSALVASIEDVAAHLASGSAQVLDARSAERFRGEAPDPRAGVRAGHMPGARNLPFNAVVKDGRLADPATIRAAVEAAGIDVSKPVVTSCGSGVTAAVLWLALDTIGAPPKALYDGSWSEWGASNKPVATGPA</sequence>
<dbReference type="RefSeq" id="WP_247201210.1">
    <property type="nucleotide sequence ID" value="NZ_JALKCG010000004.1"/>
</dbReference>
<dbReference type="SMART" id="SM00450">
    <property type="entry name" value="RHOD"/>
    <property type="match status" value="2"/>
</dbReference>
<dbReference type="GO" id="GO:0016784">
    <property type="term" value="F:3-mercaptopyruvate sulfurtransferase activity"/>
    <property type="evidence" value="ECO:0007669"/>
    <property type="project" value="UniProtKB-EC"/>
</dbReference>
<organism evidence="4 5">
    <name type="scientific">Ancylobacter koreensis</name>
    <dbReference type="NCBI Taxonomy" id="266121"/>
    <lineage>
        <taxon>Bacteria</taxon>
        <taxon>Pseudomonadati</taxon>
        <taxon>Pseudomonadota</taxon>
        <taxon>Alphaproteobacteria</taxon>
        <taxon>Hyphomicrobiales</taxon>
        <taxon>Xanthobacteraceae</taxon>
        <taxon>Ancylobacter</taxon>
    </lineage>
</organism>
<dbReference type="CDD" id="cd01448">
    <property type="entry name" value="TST_Repeat_1"/>
    <property type="match status" value="1"/>
</dbReference>
<accession>A0ABT0DNL6</accession>
<dbReference type="InterPro" id="IPR036873">
    <property type="entry name" value="Rhodanese-like_dom_sf"/>
</dbReference>
<keyword evidence="2" id="KW-0677">Repeat</keyword>
<protein>
    <submittedName>
        <fullName evidence="4">3-mercaptopyruvate sulfurtransferase</fullName>
        <ecNumber evidence="4">2.8.1.2</ecNumber>
    </submittedName>
</protein>
<feature type="domain" description="Rhodanese" evidence="3">
    <location>
        <begin position="18"/>
        <end position="135"/>
    </location>
</feature>
<evidence type="ECO:0000259" key="3">
    <source>
        <dbReference type="PROSITE" id="PS50206"/>
    </source>
</evidence>
<proteinExistence type="predicted"/>
<keyword evidence="1 4" id="KW-0808">Transferase</keyword>
<dbReference type="EMBL" id="JALKCG010000004">
    <property type="protein sequence ID" value="MCK0208873.1"/>
    <property type="molecule type" value="Genomic_DNA"/>
</dbReference>
<comment type="caution">
    <text evidence="4">The sequence shown here is derived from an EMBL/GenBank/DDBJ whole genome shotgun (WGS) entry which is preliminary data.</text>
</comment>
<dbReference type="PANTHER" id="PTHR11364:SF27">
    <property type="entry name" value="SULFURTRANSFERASE"/>
    <property type="match status" value="1"/>
</dbReference>